<evidence type="ECO:0000259" key="14">
    <source>
        <dbReference type="Pfam" id="PF00206"/>
    </source>
</evidence>
<accession>A0ABT9HG81</accession>
<dbReference type="Gene3D" id="1.20.200.10">
    <property type="entry name" value="Fumarase/aspartase (Central domain)"/>
    <property type="match status" value="1"/>
</dbReference>
<comment type="pathway">
    <text evidence="2 13">Purine metabolism; AMP biosynthesis via de novo pathway; AMP from IMP: step 2/2.</text>
</comment>
<sequence length="463" mass="51747">MTPLTALSPIDGRYASKADSLRPYLSEFGLIKARVTVEIRWLQSLADNSAIGELAAFDADTNAFLNSIVDDFSEADAQAIKDIEATTNHDVKAVEYFIKDKFRGNQQLEDSLEFIHFACTSEDINNLSYALMLKDSREIVVAKMQQVTDSIVDLAITHADQPMLSRTHGQTASPTTLGKEMANVAYRLARQIKQIGQVELLGKINGAVGNYNAHFSAYPNIDWQAHAEQFIDQHLALTFNPYTTQIEPHDYIAELFDAVKRFNTILIDFNRDIWQYISLGYFKQRLKDGEVGSSTMPHKVNPIDFENSEGNLGVANAMLAHLGEKLPISRMQRDLSDSTVLRNIGVGLAQSMIAYDACLKGVGKLELNAQRLNDDLDNAQEVLAEPIQTVMRRYRVENPYEKLKALTRGNAMTREAMLTFVESDELSAVSDSDKARLRELTPATYTGNAAEQARTIKDWIAKI</sequence>
<dbReference type="PROSITE" id="PS00163">
    <property type="entry name" value="FUMARATE_LYASES"/>
    <property type="match status" value="1"/>
</dbReference>
<dbReference type="Pfam" id="PF00206">
    <property type="entry name" value="Lyase_1"/>
    <property type="match status" value="1"/>
</dbReference>
<evidence type="ECO:0000256" key="9">
    <source>
        <dbReference type="ARBA" id="ARBA00025012"/>
    </source>
</evidence>
<evidence type="ECO:0000259" key="15">
    <source>
        <dbReference type="Pfam" id="PF08328"/>
    </source>
</evidence>
<feature type="domain" description="Adenylosuccinate lyase PurB C-terminal" evidence="15">
    <location>
        <begin position="329"/>
        <end position="446"/>
    </location>
</feature>
<comment type="catalytic activity">
    <reaction evidence="8">
        <text>(2S)-2-[5-amino-1-(5-phospho-beta-D-ribosyl)imidazole-4-carboxamido]succinate = 5-amino-1-(5-phospho-beta-D-ribosyl)imidazole-4-carboxamide + fumarate</text>
        <dbReference type="Rhea" id="RHEA:23920"/>
        <dbReference type="ChEBI" id="CHEBI:29806"/>
        <dbReference type="ChEBI" id="CHEBI:58443"/>
        <dbReference type="ChEBI" id="CHEBI:58475"/>
        <dbReference type="EC" id="4.3.2.2"/>
    </reaction>
    <physiologicalReaction direction="left-to-right" evidence="8">
        <dbReference type="Rhea" id="RHEA:23921"/>
    </physiologicalReaction>
</comment>
<feature type="domain" description="Fumarate lyase N-terminal" evidence="14">
    <location>
        <begin position="12"/>
        <end position="311"/>
    </location>
</feature>
<evidence type="ECO:0000313" key="17">
    <source>
        <dbReference type="Proteomes" id="UP001228171"/>
    </source>
</evidence>
<dbReference type="Gene3D" id="1.10.40.30">
    <property type="entry name" value="Fumarase/aspartase (C-terminal domain)"/>
    <property type="match status" value="1"/>
</dbReference>
<evidence type="ECO:0000256" key="12">
    <source>
        <dbReference type="NCBIfam" id="TIGR00928"/>
    </source>
</evidence>
<comment type="pathway">
    <text evidence="1 13">Purine metabolism; IMP biosynthesis via de novo pathway; 5-amino-1-(5-phospho-D-ribosyl)imidazole-4-carboxamide from 5-amino-1-(5-phospho-D-ribosyl)imidazole-4-carboxylate: step 2/2.</text>
</comment>
<dbReference type="RefSeq" id="WP_305935568.1">
    <property type="nucleotide sequence ID" value="NZ_JAVAJI010000005.1"/>
</dbReference>
<keyword evidence="17" id="KW-1185">Reference proteome</keyword>
<dbReference type="InterPro" id="IPR024083">
    <property type="entry name" value="Fumarase/histidase_N"/>
</dbReference>
<dbReference type="SUPFAM" id="SSF48557">
    <property type="entry name" value="L-aspartase-like"/>
    <property type="match status" value="1"/>
</dbReference>
<evidence type="ECO:0000256" key="3">
    <source>
        <dbReference type="ARBA" id="ARBA00008273"/>
    </source>
</evidence>
<comment type="caution">
    <text evidence="16">The sequence shown here is derived from an EMBL/GenBank/DDBJ whole genome shotgun (WGS) entry which is preliminary data.</text>
</comment>
<gene>
    <name evidence="16" type="primary">purB</name>
    <name evidence="16" type="ORF">Q8P09_04495</name>
</gene>
<dbReference type="Pfam" id="PF08328">
    <property type="entry name" value="ASL_C"/>
    <property type="match status" value="1"/>
</dbReference>
<dbReference type="PRINTS" id="PR00149">
    <property type="entry name" value="FUMRATELYASE"/>
</dbReference>
<evidence type="ECO:0000256" key="11">
    <source>
        <dbReference type="ARBA" id="ARBA00049115"/>
    </source>
</evidence>
<keyword evidence="6 13" id="KW-0658">Purine biosynthesis</keyword>
<name>A0ABT9HG81_9GAMM</name>
<dbReference type="NCBIfam" id="TIGR00928">
    <property type="entry name" value="purB"/>
    <property type="match status" value="1"/>
</dbReference>
<dbReference type="EC" id="4.3.2.2" evidence="4 12"/>
<dbReference type="PANTHER" id="PTHR43411:SF1">
    <property type="entry name" value="ADENYLOSUCCINATE LYASE"/>
    <property type="match status" value="1"/>
</dbReference>
<comment type="function">
    <text evidence="9">Catalyzes two reactions in de novo purine nucleotide biosynthesis. Catalyzes the breakdown of 5-aminoimidazole- (N-succinylocarboxamide) ribotide (SAICAR or 2-[5-amino-1-(5-phospho-beta-D-ribosyl)imidazole-4-carboxamido]succinate) to 5-aminoimidazole-4-carboxamide ribotide (AICAR or 5-amino-1-(5-phospho-beta-D-ribosyl)imidazole-4-carboxamide) and fumarate, and of adenylosuccinate (ADS or N(6)-(1,2-dicarboxyethyl)-AMP) to adenosine monophosphate (AMP) and fumarate.</text>
</comment>
<evidence type="ECO:0000256" key="7">
    <source>
        <dbReference type="ARBA" id="ARBA00023239"/>
    </source>
</evidence>
<dbReference type="Gene3D" id="1.10.275.10">
    <property type="entry name" value="Fumarase/aspartase (N-terminal domain)"/>
    <property type="match status" value="1"/>
</dbReference>
<dbReference type="EMBL" id="JAVAJI010000005">
    <property type="protein sequence ID" value="MDP4544335.1"/>
    <property type="molecule type" value="Genomic_DNA"/>
</dbReference>
<evidence type="ECO:0000256" key="10">
    <source>
        <dbReference type="ARBA" id="ARBA00030717"/>
    </source>
</evidence>
<reference evidence="16 17" key="1">
    <citation type="submission" date="2023-08" db="EMBL/GenBank/DDBJ databases">
        <authorList>
            <person name="Kumar R."/>
        </authorList>
    </citation>
    <scope>NUCLEOTIDE SEQUENCE [LARGE SCALE GENOMIC DNA]</scope>
    <source>
        <strain evidence="16 17">LUR13</strain>
    </source>
</reference>
<comment type="similarity">
    <text evidence="3 13">Belongs to the lyase 1 family. Adenylosuccinate lyase subfamily.</text>
</comment>
<dbReference type="NCBIfam" id="NF006764">
    <property type="entry name" value="PRK09285.1"/>
    <property type="match status" value="1"/>
</dbReference>
<organism evidence="16 17">
    <name type="scientific">Psychrobacter faecalis</name>
    <dbReference type="NCBI Taxonomy" id="180588"/>
    <lineage>
        <taxon>Bacteria</taxon>
        <taxon>Pseudomonadati</taxon>
        <taxon>Pseudomonadota</taxon>
        <taxon>Gammaproteobacteria</taxon>
        <taxon>Moraxellales</taxon>
        <taxon>Moraxellaceae</taxon>
        <taxon>Psychrobacter</taxon>
    </lineage>
</organism>
<evidence type="ECO:0000256" key="6">
    <source>
        <dbReference type="ARBA" id="ARBA00022755"/>
    </source>
</evidence>
<evidence type="ECO:0000256" key="4">
    <source>
        <dbReference type="ARBA" id="ARBA00012339"/>
    </source>
</evidence>
<dbReference type="InterPro" id="IPR022761">
    <property type="entry name" value="Fumarate_lyase_N"/>
</dbReference>
<keyword evidence="7 13" id="KW-0456">Lyase</keyword>
<evidence type="ECO:0000256" key="5">
    <source>
        <dbReference type="ARBA" id="ARBA00017058"/>
    </source>
</evidence>
<dbReference type="CDD" id="cd01598">
    <property type="entry name" value="PurB"/>
    <property type="match status" value="1"/>
</dbReference>
<evidence type="ECO:0000256" key="8">
    <source>
        <dbReference type="ARBA" id="ARBA00024477"/>
    </source>
</evidence>
<dbReference type="InterPro" id="IPR013539">
    <property type="entry name" value="PurB_C"/>
</dbReference>
<evidence type="ECO:0000256" key="2">
    <source>
        <dbReference type="ARBA" id="ARBA00004734"/>
    </source>
</evidence>
<dbReference type="InterPro" id="IPR020557">
    <property type="entry name" value="Fumarate_lyase_CS"/>
</dbReference>
<dbReference type="InterPro" id="IPR000362">
    <property type="entry name" value="Fumarate_lyase_fam"/>
</dbReference>
<proteinExistence type="inferred from homology"/>
<dbReference type="InterPro" id="IPR008948">
    <property type="entry name" value="L-Aspartase-like"/>
</dbReference>
<evidence type="ECO:0000256" key="13">
    <source>
        <dbReference type="RuleBase" id="RU361172"/>
    </source>
</evidence>
<evidence type="ECO:0000313" key="16">
    <source>
        <dbReference type="EMBL" id="MDP4544335.1"/>
    </source>
</evidence>
<dbReference type="PANTHER" id="PTHR43411">
    <property type="entry name" value="ADENYLOSUCCINATE LYASE"/>
    <property type="match status" value="1"/>
</dbReference>
<comment type="catalytic activity">
    <reaction evidence="11">
        <text>N(6)-(1,2-dicarboxyethyl)-AMP = fumarate + AMP</text>
        <dbReference type="Rhea" id="RHEA:16853"/>
        <dbReference type="ChEBI" id="CHEBI:29806"/>
        <dbReference type="ChEBI" id="CHEBI:57567"/>
        <dbReference type="ChEBI" id="CHEBI:456215"/>
        <dbReference type="EC" id="4.3.2.2"/>
    </reaction>
    <physiologicalReaction direction="left-to-right" evidence="11">
        <dbReference type="Rhea" id="RHEA:16854"/>
    </physiologicalReaction>
</comment>
<evidence type="ECO:0000256" key="1">
    <source>
        <dbReference type="ARBA" id="ARBA00004706"/>
    </source>
</evidence>
<dbReference type="InterPro" id="IPR004769">
    <property type="entry name" value="Pur_lyase"/>
</dbReference>
<dbReference type="GO" id="GO:0016829">
    <property type="term" value="F:lyase activity"/>
    <property type="evidence" value="ECO:0007669"/>
    <property type="project" value="UniProtKB-KW"/>
</dbReference>
<protein>
    <recommendedName>
        <fullName evidence="5 12">Adenylosuccinate lyase</fullName>
        <shortName evidence="13">ASL</shortName>
        <ecNumber evidence="4 12">4.3.2.2</ecNumber>
    </recommendedName>
    <alternativeName>
        <fullName evidence="10 13">Adenylosuccinase</fullName>
    </alternativeName>
</protein>
<dbReference type="InterPro" id="IPR047136">
    <property type="entry name" value="PurB_bact"/>
</dbReference>
<dbReference type="Proteomes" id="UP001228171">
    <property type="component" value="Unassembled WGS sequence"/>
</dbReference>